<name>A0A1I0JYS5_9ACTN</name>
<dbReference type="RefSeq" id="WP_091083797.1">
    <property type="nucleotide sequence ID" value="NZ_FOHX01000006.1"/>
</dbReference>
<dbReference type="GO" id="GO:0030170">
    <property type="term" value="F:pyridoxal phosphate binding"/>
    <property type="evidence" value="ECO:0007669"/>
    <property type="project" value="InterPro"/>
</dbReference>
<sequence>MRIISVNVGVAVTAEWAGRLGRTAIDKQPAGHRVPVHLGGLAGDERADREHHGSSDQAVYAYAREDYDWWQERLGRELRDGLFAENLTTAGLDVNGAVLGERWRIGGVLLEVTRPRVPCVVFRNWLDEPGWVRRFTEAGRPGAYLRVVETGDVGAGDEVRIVARPGHGVTVSDWFRARHGDGDALRRMLTVPGHDPHWDELAARSLGEPVRSAGQDEPAAAPAG</sequence>
<organism evidence="2 3">
    <name type="scientific">Nonomuraea wenchangensis</name>
    <dbReference type="NCBI Taxonomy" id="568860"/>
    <lineage>
        <taxon>Bacteria</taxon>
        <taxon>Bacillati</taxon>
        <taxon>Actinomycetota</taxon>
        <taxon>Actinomycetes</taxon>
        <taxon>Streptosporangiales</taxon>
        <taxon>Streptosporangiaceae</taxon>
        <taxon>Nonomuraea</taxon>
    </lineage>
</organism>
<reference evidence="2 3" key="1">
    <citation type="submission" date="2016-10" db="EMBL/GenBank/DDBJ databases">
        <authorList>
            <person name="de Groot N.N."/>
        </authorList>
    </citation>
    <scope>NUCLEOTIDE SEQUENCE [LARGE SCALE GENOMIC DNA]</scope>
    <source>
        <strain evidence="2 3">CGMCC 4.5598</strain>
    </source>
</reference>
<dbReference type="PROSITE" id="PS51340">
    <property type="entry name" value="MOSC"/>
    <property type="match status" value="1"/>
</dbReference>
<dbReference type="STRING" id="568860.SAMN05421811_106390"/>
<gene>
    <name evidence="2" type="ORF">SAMN05421811_106390</name>
</gene>
<dbReference type="GO" id="GO:0003824">
    <property type="term" value="F:catalytic activity"/>
    <property type="evidence" value="ECO:0007669"/>
    <property type="project" value="InterPro"/>
</dbReference>
<dbReference type="InterPro" id="IPR052353">
    <property type="entry name" value="Benzoxazolinone_Detox_Enz"/>
</dbReference>
<accession>A0A1I0JYS5</accession>
<protein>
    <submittedName>
        <fullName evidence="2">MOSC domain-containing protein YiiM</fullName>
    </submittedName>
</protein>
<dbReference type="InterPro" id="IPR011037">
    <property type="entry name" value="Pyrv_Knase-like_insert_dom_sf"/>
</dbReference>
<dbReference type="InterPro" id="IPR005302">
    <property type="entry name" value="MoCF_Sase_C"/>
</dbReference>
<dbReference type="OrthoDB" id="9801223at2"/>
<evidence type="ECO:0000259" key="1">
    <source>
        <dbReference type="PROSITE" id="PS51340"/>
    </source>
</evidence>
<evidence type="ECO:0000313" key="3">
    <source>
        <dbReference type="Proteomes" id="UP000199361"/>
    </source>
</evidence>
<keyword evidence="3" id="KW-1185">Reference proteome</keyword>
<dbReference type="Proteomes" id="UP000199361">
    <property type="component" value="Unassembled WGS sequence"/>
</dbReference>
<dbReference type="AlphaFoldDB" id="A0A1I0JYS5"/>
<evidence type="ECO:0000313" key="2">
    <source>
        <dbReference type="EMBL" id="SEU15978.1"/>
    </source>
</evidence>
<dbReference type="GO" id="GO:0030151">
    <property type="term" value="F:molybdenum ion binding"/>
    <property type="evidence" value="ECO:0007669"/>
    <property type="project" value="InterPro"/>
</dbReference>
<dbReference type="Pfam" id="PF03473">
    <property type="entry name" value="MOSC"/>
    <property type="match status" value="1"/>
</dbReference>
<dbReference type="PANTHER" id="PTHR30212:SF2">
    <property type="entry name" value="PROTEIN YIIM"/>
    <property type="match status" value="1"/>
</dbReference>
<dbReference type="PANTHER" id="PTHR30212">
    <property type="entry name" value="PROTEIN YIIM"/>
    <property type="match status" value="1"/>
</dbReference>
<dbReference type="EMBL" id="FOHX01000006">
    <property type="protein sequence ID" value="SEU15978.1"/>
    <property type="molecule type" value="Genomic_DNA"/>
</dbReference>
<dbReference type="SUPFAM" id="SSF50800">
    <property type="entry name" value="PK beta-barrel domain-like"/>
    <property type="match status" value="1"/>
</dbReference>
<proteinExistence type="predicted"/>
<feature type="domain" description="MOSC" evidence="1">
    <location>
        <begin position="28"/>
        <end position="162"/>
    </location>
</feature>
<dbReference type="Gene3D" id="2.40.33.20">
    <property type="entry name" value="PK beta-barrel domain-like"/>
    <property type="match status" value="1"/>
</dbReference>